<dbReference type="EMBL" id="JAANNP010000041">
    <property type="protein sequence ID" value="NHC15609.1"/>
    <property type="molecule type" value="Genomic_DNA"/>
</dbReference>
<feature type="transmembrane region" description="Helical" evidence="2">
    <location>
        <begin position="32"/>
        <end position="52"/>
    </location>
</feature>
<keyword evidence="2" id="KW-0812">Transmembrane</keyword>
<evidence type="ECO:0000256" key="1">
    <source>
        <dbReference type="SAM" id="MobiDB-lite"/>
    </source>
</evidence>
<feature type="transmembrane region" description="Helical" evidence="2">
    <location>
        <begin position="134"/>
        <end position="150"/>
    </location>
</feature>
<evidence type="ECO:0000313" key="3">
    <source>
        <dbReference type="EMBL" id="NHC15609.1"/>
    </source>
</evidence>
<protein>
    <recommendedName>
        <fullName evidence="5">Dolichyl-phosphate-mannose-protein mannosyltransferase</fullName>
    </recommendedName>
</protein>
<keyword evidence="4" id="KW-1185">Reference proteome</keyword>
<reference evidence="3 4" key="1">
    <citation type="submission" date="2020-03" db="EMBL/GenBank/DDBJ databases">
        <title>Two novel Motilibacter sp.</title>
        <authorList>
            <person name="Liu S."/>
        </authorList>
    </citation>
    <scope>NUCLEOTIDE SEQUENCE [LARGE SCALE GENOMIC DNA]</scope>
    <source>
        <strain evidence="3 4">E257</strain>
    </source>
</reference>
<accession>A0ABX0H0Q4</accession>
<evidence type="ECO:0000313" key="4">
    <source>
        <dbReference type="Proteomes" id="UP000800981"/>
    </source>
</evidence>
<name>A0ABX0H0Q4_9ACTN</name>
<feature type="region of interest" description="Disordered" evidence="1">
    <location>
        <begin position="1"/>
        <end position="27"/>
    </location>
</feature>
<comment type="caution">
    <text evidence="3">The sequence shown here is derived from an EMBL/GenBank/DDBJ whole genome shotgun (WGS) entry which is preliminary data.</text>
</comment>
<keyword evidence="2" id="KW-0472">Membrane</keyword>
<proteinExistence type="predicted"/>
<dbReference type="Proteomes" id="UP000800981">
    <property type="component" value="Unassembled WGS sequence"/>
</dbReference>
<feature type="transmembrane region" description="Helical" evidence="2">
    <location>
        <begin position="108"/>
        <end position="127"/>
    </location>
</feature>
<evidence type="ECO:0008006" key="5">
    <source>
        <dbReference type="Google" id="ProtNLM"/>
    </source>
</evidence>
<keyword evidence="2" id="KW-1133">Transmembrane helix</keyword>
<evidence type="ECO:0000256" key="2">
    <source>
        <dbReference type="SAM" id="Phobius"/>
    </source>
</evidence>
<gene>
    <name evidence="3" type="ORF">G9H71_17650</name>
</gene>
<organism evidence="3 4">
    <name type="scientific">Motilibacter deserti</name>
    <dbReference type="NCBI Taxonomy" id="2714956"/>
    <lineage>
        <taxon>Bacteria</taxon>
        <taxon>Bacillati</taxon>
        <taxon>Actinomycetota</taxon>
        <taxon>Actinomycetes</taxon>
        <taxon>Motilibacterales</taxon>
        <taxon>Motilibacteraceae</taxon>
        <taxon>Motilibacter</taxon>
    </lineage>
</organism>
<feature type="non-terminal residue" evidence="3">
    <location>
        <position position="154"/>
    </location>
</feature>
<sequence length="154" mass="15963">MTATAEPVAPGGPARGPSRLARHAAPGAGRRGLGAASDVTLVLALVAAHLWLQWRTRPAPHWGDSTEVYQFARDWPDVGEPIHHAMRLGSLIPARLAQEAFGPGQAAFYAWPVMCGVLLVASTYALGRLLAGRAAGVLAAGAVVACPVLVDTDS</sequence>